<organism evidence="14 15">
    <name type="scientific">Romanomermis culicivorax</name>
    <name type="common">Nematode worm</name>
    <dbReference type="NCBI Taxonomy" id="13658"/>
    <lineage>
        <taxon>Eukaryota</taxon>
        <taxon>Metazoa</taxon>
        <taxon>Ecdysozoa</taxon>
        <taxon>Nematoda</taxon>
        <taxon>Enoplea</taxon>
        <taxon>Dorylaimia</taxon>
        <taxon>Mermithida</taxon>
        <taxon>Mermithoidea</taxon>
        <taxon>Mermithidae</taxon>
        <taxon>Romanomermis</taxon>
    </lineage>
</organism>
<evidence type="ECO:0000256" key="11">
    <source>
        <dbReference type="ARBA" id="ARBA00023201"/>
    </source>
</evidence>
<accession>A0A915IBF4</accession>
<comment type="subcellular location">
    <subcellularLocation>
        <location evidence="1">Membrane</location>
        <topology evidence="1">Multi-pass membrane protein</topology>
    </subcellularLocation>
</comment>
<evidence type="ECO:0000256" key="2">
    <source>
        <dbReference type="ARBA" id="ARBA00007193"/>
    </source>
</evidence>
<dbReference type="WBParaSite" id="nRc.2.0.1.t11222-RA">
    <property type="protein sequence ID" value="nRc.2.0.1.t11222-RA"/>
    <property type="gene ID" value="nRc.2.0.1.g11222"/>
</dbReference>
<keyword evidence="8 13" id="KW-0406">Ion transport</keyword>
<evidence type="ECO:0000256" key="12">
    <source>
        <dbReference type="ARBA" id="ARBA00023303"/>
    </source>
</evidence>
<evidence type="ECO:0000256" key="9">
    <source>
        <dbReference type="ARBA" id="ARBA00023136"/>
    </source>
</evidence>
<protein>
    <submittedName>
        <fullName evidence="15">Uncharacterized protein</fullName>
    </submittedName>
</protein>
<keyword evidence="5 13" id="KW-0812">Transmembrane</keyword>
<evidence type="ECO:0000256" key="6">
    <source>
        <dbReference type="ARBA" id="ARBA00022989"/>
    </source>
</evidence>
<dbReference type="InterPro" id="IPR001873">
    <property type="entry name" value="ENaC"/>
</dbReference>
<evidence type="ECO:0000256" key="10">
    <source>
        <dbReference type="ARBA" id="ARBA00023180"/>
    </source>
</evidence>
<evidence type="ECO:0000256" key="5">
    <source>
        <dbReference type="ARBA" id="ARBA00022692"/>
    </source>
</evidence>
<keyword evidence="3 13" id="KW-0813">Transport</keyword>
<keyword evidence="7" id="KW-0915">Sodium</keyword>
<keyword evidence="4 13" id="KW-0894">Sodium channel</keyword>
<keyword evidence="9" id="KW-0472">Membrane</keyword>
<keyword evidence="10" id="KW-0325">Glycoprotein</keyword>
<evidence type="ECO:0000256" key="13">
    <source>
        <dbReference type="RuleBase" id="RU000679"/>
    </source>
</evidence>
<dbReference type="GO" id="GO:0016020">
    <property type="term" value="C:membrane"/>
    <property type="evidence" value="ECO:0007669"/>
    <property type="project" value="UniProtKB-SubCell"/>
</dbReference>
<keyword evidence="11 13" id="KW-0739">Sodium transport</keyword>
<name>A0A915IBF4_ROMCU</name>
<evidence type="ECO:0000313" key="14">
    <source>
        <dbReference type="Proteomes" id="UP000887565"/>
    </source>
</evidence>
<keyword evidence="12 13" id="KW-0407">Ion channel</keyword>
<dbReference type="Pfam" id="PF00858">
    <property type="entry name" value="ASC"/>
    <property type="match status" value="1"/>
</dbReference>
<dbReference type="Proteomes" id="UP000887565">
    <property type="component" value="Unplaced"/>
</dbReference>
<evidence type="ECO:0000256" key="4">
    <source>
        <dbReference type="ARBA" id="ARBA00022461"/>
    </source>
</evidence>
<dbReference type="AlphaFoldDB" id="A0A915IBF4"/>
<reference evidence="15" key="1">
    <citation type="submission" date="2022-11" db="UniProtKB">
        <authorList>
            <consortium name="WormBaseParasite"/>
        </authorList>
    </citation>
    <scope>IDENTIFICATION</scope>
</reference>
<evidence type="ECO:0000256" key="8">
    <source>
        <dbReference type="ARBA" id="ARBA00023065"/>
    </source>
</evidence>
<sequence>MLCEHSSEQAALQACSASRTPSTKNFLADRAQEKKENQSDLRLLEIDRKTEMTTRDGMLFSSAEKNNDKYCPPTDMEDKPAETIDFQAFVKAENLYNEFLEMATRIFTSHHDMVLQCSWKGLNFPCNATSSPIMLSASYTDAGLCFMFQHDPEWRFSVVPWQPSLTPTRDLGWLPEWRVLWICHPAINQTDCRVESLDKIGQIVESMGFVQKKYKMGGLKGIDDPEFLSPKVGDPLQYECSYIGQDRRLHFVVSRVKMATKILIKRERGVGGADMYCHHYTNAHAAKEIDQYHFVQGAQQKGINQ</sequence>
<dbReference type="GO" id="GO:0005272">
    <property type="term" value="F:sodium channel activity"/>
    <property type="evidence" value="ECO:0007669"/>
    <property type="project" value="UniProtKB-KW"/>
</dbReference>
<evidence type="ECO:0000256" key="1">
    <source>
        <dbReference type="ARBA" id="ARBA00004141"/>
    </source>
</evidence>
<comment type="similarity">
    <text evidence="2 13">Belongs to the amiloride-sensitive sodium channel (TC 1.A.6) family.</text>
</comment>
<keyword evidence="6" id="KW-1133">Transmembrane helix</keyword>
<proteinExistence type="inferred from homology"/>
<evidence type="ECO:0000313" key="15">
    <source>
        <dbReference type="WBParaSite" id="nRc.2.0.1.t11222-RA"/>
    </source>
</evidence>
<keyword evidence="14" id="KW-1185">Reference proteome</keyword>
<evidence type="ECO:0000256" key="7">
    <source>
        <dbReference type="ARBA" id="ARBA00023053"/>
    </source>
</evidence>
<evidence type="ECO:0000256" key="3">
    <source>
        <dbReference type="ARBA" id="ARBA00022448"/>
    </source>
</evidence>